<feature type="region of interest" description="Disordered" evidence="6">
    <location>
        <begin position="1"/>
        <end position="122"/>
    </location>
</feature>
<evidence type="ECO:0000313" key="9">
    <source>
        <dbReference type="EMBL" id="PVH22527.1"/>
    </source>
</evidence>
<dbReference type="PANTHER" id="PTHR34187:SF2">
    <property type="entry name" value="DUF202 DOMAIN-CONTAINING PROTEIN"/>
    <property type="match status" value="1"/>
</dbReference>
<dbReference type="Proteomes" id="UP000244309">
    <property type="component" value="Unassembled WGS sequence"/>
</dbReference>
<protein>
    <recommendedName>
        <fullName evidence="8">DUF202 domain-containing protein</fullName>
    </recommendedName>
</protein>
<reference evidence="9 10" key="1">
    <citation type="submission" date="2017-12" db="EMBL/GenBank/DDBJ databases">
        <title>Genome Sequence of a Multidrug-Resistant Candida haemulonii Isolate from a Patient with Chronic Leg Ulcers in Israel.</title>
        <authorList>
            <person name="Chow N.A."/>
            <person name="Gade L."/>
            <person name="Batra D."/>
            <person name="Rowe L.A."/>
            <person name="Ben-Ami R."/>
            <person name="Loparev V.N."/>
            <person name="Litvintseva A.P."/>
        </authorList>
    </citation>
    <scope>NUCLEOTIDE SEQUENCE [LARGE SCALE GENOMIC DNA]</scope>
    <source>
        <strain evidence="9 10">B11899</strain>
    </source>
</reference>
<feature type="transmembrane region" description="Helical" evidence="7">
    <location>
        <begin position="197"/>
        <end position="218"/>
    </location>
</feature>
<proteinExistence type="predicted"/>
<dbReference type="InterPro" id="IPR052053">
    <property type="entry name" value="IM_YidH-like"/>
</dbReference>
<dbReference type="Pfam" id="PF02656">
    <property type="entry name" value="DUF202"/>
    <property type="match status" value="1"/>
</dbReference>
<dbReference type="AlphaFoldDB" id="A0A2V1AWR1"/>
<accession>A0A2V1AWR1</accession>
<gene>
    <name evidence="9" type="ORF">CXQ85_005098</name>
</gene>
<evidence type="ECO:0000256" key="7">
    <source>
        <dbReference type="SAM" id="Phobius"/>
    </source>
</evidence>
<feature type="compositionally biased region" description="Basic and acidic residues" evidence="6">
    <location>
        <begin position="32"/>
        <end position="46"/>
    </location>
</feature>
<dbReference type="OrthoDB" id="199599at2759"/>
<evidence type="ECO:0000313" key="10">
    <source>
        <dbReference type="Proteomes" id="UP000244309"/>
    </source>
</evidence>
<evidence type="ECO:0000259" key="8">
    <source>
        <dbReference type="Pfam" id="PF02656"/>
    </source>
</evidence>
<dbReference type="EMBL" id="PKFO01000008">
    <property type="protein sequence ID" value="PVH22527.1"/>
    <property type="molecule type" value="Genomic_DNA"/>
</dbReference>
<evidence type="ECO:0000256" key="3">
    <source>
        <dbReference type="ARBA" id="ARBA00022692"/>
    </source>
</evidence>
<dbReference type="RefSeq" id="XP_025343467.1">
    <property type="nucleotide sequence ID" value="XM_025488700.1"/>
</dbReference>
<feature type="domain" description="DUF202" evidence="8">
    <location>
        <begin position="135"/>
        <end position="226"/>
    </location>
</feature>
<dbReference type="GO" id="GO:0005886">
    <property type="term" value="C:plasma membrane"/>
    <property type="evidence" value="ECO:0007669"/>
    <property type="project" value="UniProtKB-SubCell"/>
</dbReference>
<feature type="compositionally biased region" description="Basic and acidic residues" evidence="6">
    <location>
        <begin position="1"/>
        <end position="25"/>
    </location>
</feature>
<keyword evidence="10" id="KW-1185">Reference proteome</keyword>
<name>A0A2V1AWR1_9ASCO</name>
<dbReference type="InterPro" id="IPR003807">
    <property type="entry name" value="DUF202"/>
</dbReference>
<evidence type="ECO:0000256" key="6">
    <source>
        <dbReference type="SAM" id="MobiDB-lite"/>
    </source>
</evidence>
<feature type="compositionally biased region" description="Polar residues" evidence="6">
    <location>
        <begin position="87"/>
        <end position="103"/>
    </location>
</feature>
<keyword evidence="3 7" id="KW-0812">Transmembrane</keyword>
<organism evidence="9 10">
    <name type="scientific">Candidozyma haemuli</name>
    <dbReference type="NCBI Taxonomy" id="45357"/>
    <lineage>
        <taxon>Eukaryota</taxon>
        <taxon>Fungi</taxon>
        <taxon>Dikarya</taxon>
        <taxon>Ascomycota</taxon>
        <taxon>Saccharomycotina</taxon>
        <taxon>Pichiomycetes</taxon>
        <taxon>Metschnikowiaceae</taxon>
        <taxon>Candidozyma</taxon>
    </lineage>
</organism>
<evidence type="ECO:0000256" key="1">
    <source>
        <dbReference type="ARBA" id="ARBA00004651"/>
    </source>
</evidence>
<comment type="caution">
    <text evidence="9">The sequence shown here is derived from an EMBL/GenBank/DDBJ whole genome shotgun (WGS) entry which is preliminary data.</text>
</comment>
<feature type="transmembrane region" description="Helical" evidence="7">
    <location>
        <begin position="238"/>
        <end position="258"/>
    </location>
</feature>
<feature type="transmembrane region" description="Helical" evidence="7">
    <location>
        <begin position="144"/>
        <end position="165"/>
    </location>
</feature>
<keyword evidence="2" id="KW-1003">Cell membrane</keyword>
<dbReference type="GeneID" id="37010428"/>
<evidence type="ECO:0000256" key="4">
    <source>
        <dbReference type="ARBA" id="ARBA00022989"/>
    </source>
</evidence>
<comment type="subcellular location">
    <subcellularLocation>
        <location evidence="1">Cell membrane</location>
        <topology evidence="1">Multi-pass membrane protein</topology>
    </subcellularLocation>
</comment>
<keyword evidence="5 7" id="KW-0472">Membrane</keyword>
<dbReference type="PANTHER" id="PTHR34187">
    <property type="entry name" value="FGR18P"/>
    <property type="match status" value="1"/>
</dbReference>
<sequence>MDRVAEESRRRGDSVPESESIKTSRDVPQNVDQHKSATHGVERDITDIPSPPSPVITSAIFENRSKKSITTSNQHVSRRGSARDIQPPTSRNPGASNLDQVTPIQEPPIQPDKEKSKSTSRLRPWVLENKGSVARDHMANERTFLAWIRSAFMTLTLGIAFVQMYSISSRATSALVEDAGEQIKRRLKDENAGLDVLAKPLSIICAILAAFMVLTGYWRYLRVQHALTNNQFPATRALALTAVLLAMVVLALVIGLIIKTGP</sequence>
<dbReference type="VEuPathDB" id="FungiDB:CXQ85_005098"/>
<evidence type="ECO:0000256" key="5">
    <source>
        <dbReference type="ARBA" id="ARBA00023136"/>
    </source>
</evidence>
<evidence type="ECO:0000256" key="2">
    <source>
        <dbReference type="ARBA" id="ARBA00022475"/>
    </source>
</evidence>
<keyword evidence="4 7" id="KW-1133">Transmembrane helix</keyword>